<keyword evidence="7" id="KW-1185">Reference proteome</keyword>
<keyword evidence="2" id="KW-0053">Apoptosis</keyword>
<dbReference type="GO" id="GO:0006915">
    <property type="term" value="P:apoptotic process"/>
    <property type="evidence" value="ECO:0007669"/>
    <property type="project" value="UniProtKB-KW"/>
</dbReference>
<dbReference type="InterPro" id="IPR011600">
    <property type="entry name" value="Pept_C14_caspase"/>
</dbReference>
<evidence type="ECO:0000313" key="7">
    <source>
        <dbReference type="Proteomes" id="UP000218334"/>
    </source>
</evidence>
<dbReference type="STRING" id="1076256.A0A2H3B2A9"/>
<gene>
    <name evidence="6" type="ORF">ARMSODRAFT_917772</name>
</gene>
<keyword evidence="3" id="KW-0645">Protease</keyword>
<dbReference type="GO" id="GO:0005737">
    <property type="term" value="C:cytoplasm"/>
    <property type="evidence" value="ECO:0007669"/>
    <property type="project" value="TreeGrafter"/>
</dbReference>
<dbReference type="PANTHER" id="PTHR48104">
    <property type="entry name" value="METACASPASE-4"/>
    <property type="match status" value="1"/>
</dbReference>
<dbReference type="Proteomes" id="UP000218334">
    <property type="component" value="Unassembled WGS sequence"/>
</dbReference>
<dbReference type="Pfam" id="PF00656">
    <property type="entry name" value="Peptidase_C14"/>
    <property type="match status" value="1"/>
</dbReference>
<dbReference type="GO" id="GO:0004197">
    <property type="term" value="F:cysteine-type endopeptidase activity"/>
    <property type="evidence" value="ECO:0007669"/>
    <property type="project" value="InterPro"/>
</dbReference>
<dbReference type="GO" id="GO:0006508">
    <property type="term" value="P:proteolysis"/>
    <property type="evidence" value="ECO:0007669"/>
    <property type="project" value="InterPro"/>
</dbReference>
<keyword evidence="3" id="KW-0788">Thiol protease</keyword>
<dbReference type="AlphaFoldDB" id="A0A2H3B2A9"/>
<dbReference type="SUPFAM" id="SSF52129">
    <property type="entry name" value="Caspase-like"/>
    <property type="match status" value="1"/>
</dbReference>
<sequence length="292" mass="32024">MQRYYSEPHISPPSARGFSSESGTSKDTKVSEVSYLNEITEEIAQLQNSEAQLARQYGMSGVIDSVEVLMKTKALALSDGSSQSILSLTCLARLYDLRVQFTRIQKTVRTKLEIPFLVPNCSPIIPHCPPRTSASRFWAILIGIDGYQSSPLRGCVSDAISMEKFLIEVLGVPKNRIQTLHGPQIHTSDVSTLPNRANIIRMLRSLAGNPDIETGDNIIIYYSGHGTTVSIAGAGSIEALCPMDRDMLDENGVTIPDISDREFNSILTQISRSKGHRITVILDCCHAGSITR</sequence>
<comment type="similarity">
    <text evidence="1">Belongs to the peptidase C14B family.</text>
</comment>
<proteinExistence type="inferred from homology"/>
<dbReference type="PANTHER" id="PTHR48104:SF30">
    <property type="entry name" value="METACASPASE-1"/>
    <property type="match status" value="1"/>
</dbReference>
<dbReference type="InterPro" id="IPR029030">
    <property type="entry name" value="Caspase-like_dom_sf"/>
</dbReference>
<evidence type="ECO:0000256" key="2">
    <source>
        <dbReference type="ARBA" id="ARBA00022703"/>
    </source>
</evidence>
<evidence type="ECO:0000256" key="3">
    <source>
        <dbReference type="ARBA" id="ARBA00022807"/>
    </source>
</evidence>
<feature type="region of interest" description="Disordered" evidence="4">
    <location>
        <begin position="1"/>
        <end position="26"/>
    </location>
</feature>
<organism evidence="6 7">
    <name type="scientific">Armillaria solidipes</name>
    <dbReference type="NCBI Taxonomy" id="1076256"/>
    <lineage>
        <taxon>Eukaryota</taxon>
        <taxon>Fungi</taxon>
        <taxon>Dikarya</taxon>
        <taxon>Basidiomycota</taxon>
        <taxon>Agaricomycotina</taxon>
        <taxon>Agaricomycetes</taxon>
        <taxon>Agaricomycetidae</taxon>
        <taxon>Agaricales</taxon>
        <taxon>Marasmiineae</taxon>
        <taxon>Physalacriaceae</taxon>
        <taxon>Armillaria</taxon>
    </lineage>
</organism>
<dbReference type="Gene3D" id="3.40.50.1460">
    <property type="match status" value="1"/>
</dbReference>
<keyword evidence="3" id="KW-0378">Hydrolase</keyword>
<name>A0A2H3B2A9_9AGAR</name>
<evidence type="ECO:0000259" key="5">
    <source>
        <dbReference type="Pfam" id="PF00656"/>
    </source>
</evidence>
<evidence type="ECO:0000313" key="6">
    <source>
        <dbReference type="EMBL" id="PBK65059.1"/>
    </source>
</evidence>
<feature type="domain" description="Peptidase C14 caspase" evidence="5">
    <location>
        <begin position="138"/>
        <end position="287"/>
    </location>
</feature>
<reference evidence="7" key="1">
    <citation type="journal article" date="2017" name="Nat. Ecol. Evol.">
        <title>Genome expansion and lineage-specific genetic innovations in the forest pathogenic fungi Armillaria.</title>
        <authorList>
            <person name="Sipos G."/>
            <person name="Prasanna A.N."/>
            <person name="Walter M.C."/>
            <person name="O'Connor E."/>
            <person name="Balint B."/>
            <person name="Krizsan K."/>
            <person name="Kiss B."/>
            <person name="Hess J."/>
            <person name="Varga T."/>
            <person name="Slot J."/>
            <person name="Riley R."/>
            <person name="Boka B."/>
            <person name="Rigling D."/>
            <person name="Barry K."/>
            <person name="Lee J."/>
            <person name="Mihaltcheva S."/>
            <person name="LaButti K."/>
            <person name="Lipzen A."/>
            <person name="Waldron R."/>
            <person name="Moloney N.M."/>
            <person name="Sperisen C."/>
            <person name="Kredics L."/>
            <person name="Vagvoelgyi C."/>
            <person name="Patrignani A."/>
            <person name="Fitzpatrick D."/>
            <person name="Nagy I."/>
            <person name="Doyle S."/>
            <person name="Anderson J.B."/>
            <person name="Grigoriev I.V."/>
            <person name="Gueldener U."/>
            <person name="Muensterkoetter M."/>
            <person name="Nagy L.G."/>
        </authorList>
    </citation>
    <scope>NUCLEOTIDE SEQUENCE [LARGE SCALE GENOMIC DNA]</scope>
    <source>
        <strain evidence="7">28-4</strain>
    </source>
</reference>
<accession>A0A2H3B2A9</accession>
<protein>
    <recommendedName>
        <fullName evidence="5">Peptidase C14 caspase domain-containing protein</fullName>
    </recommendedName>
</protein>
<dbReference type="EMBL" id="KZ293447">
    <property type="protein sequence ID" value="PBK65059.1"/>
    <property type="molecule type" value="Genomic_DNA"/>
</dbReference>
<dbReference type="InterPro" id="IPR050452">
    <property type="entry name" value="Metacaspase"/>
</dbReference>
<feature type="non-terminal residue" evidence="6">
    <location>
        <position position="292"/>
    </location>
</feature>
<evidence type="ECO:0000256" key="1">
    <source>
        <dbReference type="ARBA" id="ARBA00009005"/>
    </source>
</evidence>
<evidence type="ECO:0000256" key="4">
    <source>
        <dbReference type="SAM" id="MobiDB-lite"/>
    </source>
</evidence>